<dbReference type="InterPro" id="IPR018313">
    <property type="entry name" value="SBP_3_CS"/>
</dbReference>
<protein>
    <submittedName>
        <fullName evidence="5">Extracellular solute-binding protein, family 3</fullName>
    </submittedName>
</protein>
<proteinExistence type="inferred from homology"/>
<dbReference type="PANTHER" id="PTHR35936:SF38">
    <property type="entry name" value="GLUTAMINE-BINDING PERIPLASMIC PROTEIN"/>
    <property type="match status" value="1"/>
</dbReference>
<dbReference type="OrthoDB" id="9768183at2"/>
<dbReference type="Pfam" id="PF00497">
    <property type="entry name" value="SBP_bac_3"/>
    <property type="match status" value="1"/>
</dbReference>
<dbReference type="STRING" id="1123010.SAMN02745724_02398"/>
<sequence length="229" mass="26661">MKMIFLMLILIPEIGLSCEFKIGVREYPPYTYQNADKSWAGIDIDMFNYLVDEIGCDKKYIRINFGQALKLLKDGKIDALAQMSKIEQRLNTVHFVGPTRSETLTLIVSKKVPETINHFSDIANHPYIFAKREGTFIGHEFNKLMQSNIHFSSKFIETNTETPRINLVLKGRVVGFFDDIKFNQYMLKNSPQYQNMKMHPLKIDNGLIYFGFSKKTVSQYHIEKLRNVF</sequence>
<dbReference type="PANTHER" id="PTHR35936">
    <property type="entry name" value="MEMBRANE-BOUND LYTIC MUREIN TRANSGLYCOSYLASE F"/>
    <property type="match status" value="1"/>
</dbReference>
<name>A0A1I1LR99_9GAMM</name>
<dbReference type="GO" id="GO:0030313">
    <property type="term" value="C:cell envelope"/>
    <property type="evidence" value="ECO:0007669"/>
    <property type="project" value="UniProtKB-SubCell"/>
</dbReference>
<feature type="domain" description="Solute-binding protein family 3/N-terminal" evidence="4">
    <location>
        <begin position="21"/>
        <end position="155"/>
    </location>
</feature>
<comment type="similarity">
    <text evidence="2">Belongs to the bacterial solute-binding protein 3 family.</text>
</comment>
<organism evidence="5 6">
    <name type="scientific">Pseudoalteromonas denitrificans DSM 6059</name>
    <dbReference type="NCBI Taxonomy" id="1123010"/>
    <lineage>
        <taxon>Bacteria</taxon>
        <taxon>Pseudomonadati</taxon>
        <taxon>Pseudomonadota</taxon>
        <taxon>Gammaproteobacteria</taxon>
        <taxon>Alteromonadales</taxon>
        <taxon>Pseudoalteromonadaceae</taxon>
        <taxon>Pseudoalteromonas</taxon>
    </lineage>
</organism>
<evidence type="ECO:0000256" key="1">
    <source>
        <dbReference type="ARBA" id="ARBA00004196"/>
    </source>
</evidence>
<comment type="subcellular location">
    <subcellularLocation>
        <location evidence="1">Cell envelope</location>
    </subcellularLocation>
</comment>
<dbReference type="PROSITE" id="PS01039">
    <property type="entry name" value="SBP_BACTERIAL_3"/>
    <property type="match status" value="1"/>
</dbReference>
<dbReference type="Proteomes" id="UP000198862">
    <property type="component" value="Unassembled WGS sequence"/>
</dbReference>
<reference evidence="5 6" key="1">
    <citation type="submission" date="2016-10" db="EMBL/GenBank/DDBJ databases">
        <authorList>
            <person name="de Groot N.N."/>
        </authorList>
    </citation>
    <scope>NUCLEOTIDE SEQUENCE [LARGE SCALE GENOMIC DNA]</scope>
    <source>
        <strain evidence="5 6">DSM 6059</strain>
    </source>
</reference>
<gene>
    <name evidence="5" type="ORF">SAMN02745724_02398</name>
</gene>
<evidence type="ECO:0000259" key="4">
    <source>
        <dbReference type="Pfam" id="PF00497"/>
    </source>
</evidence>
<evidence type="ECO:0000313" key="5">
    <source>
        <dbReference type="EMBL" id="SFC72823.1"/>
    </source>
</evidence>
<dbReference type="Gene3D" id="3.40.190.10">
    <property type="entry name" value="Periplasmic binding protein-like II"/>
    <property type="match status" value="2"/>
</dbReference>
<evidence type="ECO:0000313" key="6">
    <source>
        <dbReference type="Proteomes" id="UP000198862"/>
    </source>
</evidence>
<dbReference type="SUPFAM" id="SSF53850">
    <property type="entry name" value="Periplasmic binding protein-like II"/>
    <property type="match status" value="1"/>
</dbReference>
<keyword evidence="6" id="KW-1185">Reference proteome</keyword>
<dbReference type="InterPro" id="IPR001638">
    <property type="entry name" value="Solute-binding_3/MltF_N"/>
</dbReference>
<accession>A0A1I1LR99</accession>
<evidence type="ECO:0000256" key="3">
    <source>
        <dbReference type="ARBA" id="ARBA00022729"/>
    </source>
</evidence>
<dbReference type="AlphaFoldDB" id="A0A1I1LR99"/>
<dbReference type="EMBL" id="FOLO01000016">
    <property type="protein sequence ID" value="SFC72823.1"/>
    <property type="molecule type" value="Genomic_DNA"/>
</dbReference>
<keyword evidence="3" id="KW-0732">Signal</keyword>
<evidence type="ECO:0000256" key="2">
    <source>
        <dbReference type="ARBA" id="ARBA00010333"/>
    </source>
</evidence>